<dbReference type="AlphaFoldDB" id="A0A549SGE8"/>
<organism evidence="2 3">
    <name type="scientific">Rhizobium straminoryzae</name>
    <dbReference type="NCBI Taxonomy" id="1387186"/>
    <lineage>
        <taxon>Bacteria</taxon>
        <taxon>Pseudomonadati</taxon>
        <taxon>Pseudomonadota</taxon>
        <taxon>Alphaproteobacteria</taxon>
        <taxon>Hyphomicrobiales</taxon>
        <taxon>Rhizobiaceae</taxon>
        <taxon>Rhizobium/Agrobacterium group</taxon>
        <taxon>Rhizobium</taxon>
    </lineage>
</organism>
<feature type="signal peptide" evidence="1">
    <location>
        <begin position="1"/>
        <end position="23"/>
    </location>
</feature>
<accession>A0A549SGE8</accession>
<evidence type="ECO:0000256" key="1">
    <source>
        <dbReference type="SAM" id="SignalP"/>
    </source>
</evidence>
<sequence length="93" mass="10001">MIRQAVFGRAAALAILFSGAVFGASAQAQEVTDAHLKAARDVIAALNATQRYDEILPSLAERLKSEYTLTSPNYQDQINKAVDGEALALAPRR</sequence>
<keyword evidence="3" id="KW-1185">Reference proteome</keyword>
<reference evidence="2 3" key="1">
    <citation type="submission" date="2019-07" db="EMBL/GenBank/DDBJ databases">
        <title>Ln-dependent methylotrophs.</title>
        <authorList>
            <person name="Tani A."/>
        </authorList>
    </citation>
    <scope>NUCLEOTIDE SEQUENCE [LARGE SCALE GENOMIC DNA]</scope>
    <source>
        <strain evidence="2 3">SM12</strain>
    </source>
</reference>
<name>A0A549SGE8_9HYPH</name>
<dbReference type="Proteomes" id="UP000316801">
    <property type="component" value="Unassembled WGS sequence"/>
</dbReference>
<dbReference type="EMBL" id="VJMG01000135">
    <property type="protein sequence ID" value="TRL28701.1"/>
    <property type="molecule type" value="Genomic_DNA"/>
</dbReference>
<feature type="chain" id="PRO_5022176907" description="DUF4864 domain-containing protein" evidence="1">
    <location>
        <begin position="24"/>
        <end position="93"/>
    </location>
</feature>
<evidence type="ECO:0000313" key="3">
    <source>
        <dbReference type="Proteomes" id="UP000316801"/>
    </source>
</evidence>
<evidence type="ECO:0008006" key="4">
    <source>
        <dbReference type="Google" id="ProtNLM"/>
    </source>
</evidence>
<comment type="caution">
    <text evidence="2">The sequence shown here is derived from an EMBL/GenBank/DDBJ whole genome shotgun (WGS) entry which is preliminary data.</text>
</comment>
<keyword evidence="1" id="KW-0732">Signal</keyword>
<feature type="non-terminal residue" evidence="2">
    <location>
        <position position="93"/>
    </location>
</feature>
<protein>
    <recommendedName>
        <fullName evidence="4">DUF4864 domain-containing protein</fullName>
    </recommendedName>
</protein>
<evidence type="ECO:0000313" key="2">
    <source>
        <dbReference type="EMBL" id="TRL28701.1"/>
    </source>
</evidence>
<gene>
    <name evidence="2" type="ORF">FNA46_25825</name>
</gene>
<proteinExistence type="predicted"/>